<dbReference type="AlphaFoldDB" id="T1DVT4"/>
<evidence type="ECO:0000256" key="1">
    <source>
        <dbReference type="SAM" id="MobiDB-lite"/>
    </source>
</evidence>
<feature type="compositionally biased region" description="Polar residues" evidence="1">
    <location>
        <begin position="130"/>
        <end position="140"/>
    </location>
</feature>
<organism evidence="2 3">
    <name type="scientific">Helicobacter fennelliae MRY12-0050</name>
    <dbReference type="NCBI Taxonomy" id="1325130"/>
    <lineage>
        <taxon>Bacteria</taxon>
        <taxon>Pseudomonadati</taxon>
        <taxon>Campylobacterota</taxon>
        <taxon>Epsilonproteobacteria</taxon>
        <taxon>Campylobacterales</taxon>
        <taxon>Helicobacteraceae</taxon>
        <taxon>Helicobacter</taxon>
    </lineage>
</organism>
<sequence>MLYKQFKNIYNTFCIDMLRYLYDNRFYFSMVCHISKVSFNPPLPEEIVQKFGPFPHFILAGYTFESLYIRDDKVTFEAGFGSDDEGNFVEVSIDGIYQIIIGVRVIFSRVDPEVAFQQEEEEEEEESHQNTHQNTHQNALSLDEQESIQALFSNQDNLKIIQDLKK</sequence>
<dbReference type="EMBL" id="BASD01000009">
    <property type="protein sequence ID" value="GAD18822.1"/>
    <property type="molecule type" value="Genomic_DNA"/>
</dbReference>
<dbReference type="OrthoDB" id="5333999at2"/>
<name>T1DVT4_9HELI</name>
<reference evidence="2 3" key="1">
    <citation type="journal article" date="2013" name="Genome Announc.">
        <title>Draft Genome Sequence of Helicobacter fennelliae Strain MRY12-0050, Isolated from a Bacteremia Patient.</title>
        <authorList>
            <person name="Rimbara E."/>
            <person name="Matsui M."/>
            <person name="Mori S."/>
            <person name="Suzuki S."/>
            <person name="Suzuki M."/>
            <person name="Kim H."/>
            <person name="Sekizuka T."/>
            <person name="Kuroda M."/>
            <person name="Shibayama K."/>
        </authorList>
    </citation>
    <scope>NUCLEOTIDE SEQUENCE [LARGE SCALE GENOMIC DNA]</scope>
    <source>
        <strain evidence="2 3">MRY12-0050</strain>
    </source>
</reference>
<protein>
    <submittedName>
        <fullName evidence="2">Uncharacterized protein</fullName>
    </submittedName>
</protein>
<keyword evidence="3" id="KW-1185">Reference proteome</keyword>
<comment type="caution">
    <text evidence="2">The sequence shown here is derived from an EMBL/GenBank/DDBJ whole genome shotgun (WGS) entry which is preliminary data.</text>
</comment>
<proteinExistence type="predicted"/>
<evidence type="ECO:0000313" key="2">
    <source>
        <dbReference type="EMBL" id="GAD18822.1"/>
    </source>
</evidence>
<dbReference type="STRING" id="1325130.HFN_2234"/>
<accession>T1DVT4</accession>
<gene>
    <name evidence="2" type="ORF">HFN_2234</name>
</gene>
<dbReference type="Proteomes" id="UP000018143">
    <property type="component" value="Unassembled WGS sequence"/>
</dbReference>
<evidence type="ECO:0000313" key="3">
    <source>
        <dbReference type="Proteomes" id="UP000018143"/>
    </source>
</evidence>
<feature type="region of interest" description="Disordered" evidence="1">
    <location>
        <begin position="116"/>
        <end position="140"/>
    </location>
</feature>
<dbReference type="RefSeq" id="WP_023947731.1">
    <property type="nucleotide sequence ID" value="NZ_BASD01000009.1"/>
</dbReference>